<feature type="repeat" description="PPR" evidence="5">
    <location>
        <begin position="394"/>
        <end position="428"/>
    </location>
</feature>
<dbReference type="InterPro" id="IPR015424">
    <property type="entry name" value="PyrdxlP-dep_Trfase"/>
</dbReference>
<evidence type="ECO:0000256" key="4">
    <source>
        <dbReference type="ARBA" id="ARBA00022737"/>
    </source>
</evidence>
<dbReference type="Gene3D" id="3.90.1150.10">
    <property type="entry name" value="Aspartate Aminotransferase, domain 1"/>
    <property type="match status" value="1"/>
</dbReference>
<feature type="domain" description="Alliinase C-terminal" evidence="8">
    <location>
        <begin position="97"/>
        <end position="168"/>
    </location>
</feature>
<organism evidence="9 10">
    <name type="scientific">Liquidambar formosana</name>
    <name type="common">Formosan gum</name>
    <dbReference type="NCBI Taxonomy" id="63359"/>
    <lineage>
        <taxon>Eukaryota</taxon>
        <taxon>Viridiplantae</taxon>
        <taxon>Streptophyta</taxon>
        <taxon>Embryophyta</taxon>
        <taxon>Tracheophyta</taxon>
        <taxon>Spermatophyta</taxon>
        <taxon>Magnoliopsida</taxon>
        <taxon>eudicotyledons</taxon>
        <taxon>Gunneridae</taxon>
        <taxon>Pentapetalae</taxon>
        <taxon>Saxifragales</taxon>
        <taxon>Altingiaceae</taxon>
        <taxon>Liquidambar</taxon>
    </lineage>
</organism>
<dbReference type="Gene3D" id="2.10.25.30">
    <property type="entry name" value="EGF-like, alliinase"/>
    <property type="match status" value="1"/>
</dbReference>
<dbReference type="Pfam" id="PF04863">
    <property type="entry name" value="EGF_alliinase"/>
    <property type="match status" value="1"/>
</dbReference>
<dbReference type="EMBL" id="JBBPBK010000014">
    <property type="protein sequence ID" value="KAK9270155.1"/>
    <property type="molecule type" value="Genomic_DNA"/>
</dbReference>
<evidence type="ECO:0000256" key="1">
    <source>
        <dbReference type="ARBA" id="ARBA00001933"/>
    </source>
</evidence>
<gene>
    <name evidence="9" type="ORF">L1049_025731</name>
</gene>
<dbReference type="Pfam" id="PF04864">
    <property type="entry name" value="Alliinase_C"/>
    <property type="match status" value="1"/>
</dbReference>
<dbReference type="GO" id="GO:0008483">
    <property type="term" value="F:transaminase activity"/>
    <property type="evidence" value="ECO:0007669"/>
    <property type="project" value="UniProtKB-KW"/>
</dbReference>
<keyword evidence="10" id="KW-1185">Reference proteome</keyword>
<evidence type="ECO:0000256" key="5">
    <source>
        <dbReference type="PROSITE-ProRule" id="PRU00708"/>
    </source>
</evidence>
<proteinExistence type="inferred from homology"/>
<dbReference type="InterPro" id="IPR015422">
    <property type="entry name" value="PyrdxlP-dep_Trfase_small"/>
</dbReference>
<dbReference type="PANTHER" id="PTHR47941">
    <property type="entry name" value="PENTATRICOPEPTIDE REPEAT-CONTAINING PROTEIN 3, MITOCHONDRIAL"/>
    <property type="match status" value="1"/>
</dbReference>
<keyword evidence="3" id="KW-0032">Aminotransferase</keyword>
<keyword evidence="3" id="KW-0808">Transferase</keyword>
<dbReference type="Pfam" id="PF13041">
    <property type="entry name" value="PPR_2"/>
    <property type="match status" value="3"/>
</dbReference>
<dbReference type="InterPro" id="IPR006947">
    <property type="entry name" value="EGF_alliinase"/>
</dbReference>
<dbReference type="InterPro" id="IPR037029">
    <property type="entry name" value="Alliinase_N_sf"/>
</dbReference>
<protein>
    <recommendedName>
        <fullName evidence="11">Pentatricopeptide repeat-containing protein</fullName>
    </recommendedName>
</protein>
<keyword evidence="6" id="KW-1133">Transmembrane helix</keyword>
<dbReference type="AlphaFoldDB" id="A0AAP0NE70"/>
<feature type="repeat" description="PPR" evidence="5">
    <location>
        <begin position="289"/>
        <end position="323"/>
    </location>
</feature>
<comment type="caution">
    <text evidence="9">The sequence shown here is derived from an EMBL/GenBank/DDBJ whole genome shotgun (WGS) entry which is preliminary data.</text>
</comment>
<feature type="repeat" description="PPR" evidence="5">
    <location>
        <begin position="324"/>
        <end position="358"/>
    </location>
</feature>
<feature type="repeat" description="PPR" evidence="5">
    <location>
        <begin position="359"/>
        <end position="393"/>
    </location>
</feature>
<feature type="domain" description="Alliinase EGF-like" evidence="7">
    <location>
        <begin position="37"/>
        <end position="90"/>
    </location>
</feature>
<dbReference type="Proteomes" id="UP001415857">
    <property type="component" value="Unassembled WGS sequence"/>
</dbReference>
<evidence type="ECO:0000313" key="10">
    <source>
        <dbReference type="Proteomes" id="UP001415857"/>
    </source>
</evidence>
<evidence type="ECO:0000313" key="9">
    <source>
        <dbReference type="EMBL" id="KAK9270155.1"/>
    </source>
</evidence>
<feature type="repeat" description="PPR" evidence="5">
    <location>
        <begin position="429"/>
        <end position="463"/>
    </location>
</feature>
<feature type="transmembrane region" description="Helical" evidence="6">
    <location>
        <begin position="6"/>
        <end position="29"/>
    </location>
</feature>
<dbReference type="InterPro" id="IPR002885">
    <property type="entry name" value="PPR_rpt"/>
</dbReference>
<keyword evidence="6" id="KW-0472">Membrane</keyword>
<evidence type="ECO:0000259" key="7">
    <source>
        <dbReference type="Pfam" id="PF04863"/>
    </source>
</evidence>
<dbReference type="GO" id="GO:0016846">
    <property type="term" value="F:carbon-sulfur lyase activity"/>
    <property type="evidence" value="ECO:0007669"/>
    <property type="project" value="InterPro"/>
</dbReference>
<dbReference type="PROSITE" id="PS51375">
    <property type="entry name" value="PPR"/>
    <property type="match status" value="5"/>
</dbReference>
<dbReference type="InterPro" id="IPR006948">
    <property type="entry name" value="Alliinase_C"/>
</dbReference>
<keyword evidence="4" id="KW-0677">Repeat</keyword>
<keyword evidence="6" id="KW-0812">Transmembrane</keyword>
<comment type="similarity">
    <text evidence="2">Belongs to the PPR family. P subfamily.</text>
</comment>
<name>A0AAP0NE70_LIQFO</name>
<dbReference type="Pfam" id="PF12854">
    <property type="entry name" value="PPR_1"/>
    <property type="match status" value="1"/>
</dbReference>
<dbReference type="Gene3D" id="1.25.40.10">
    <property type="entry name" value="Tetratricopeptide repeat domain"/>
    <property type="match status" value="2"/>
</dbReference>
<evidence type="ECO:0000256" key="6">
    <source>
        <dbReference type="SAM" id="Phobius"/>
    </source>
</evidence>
<evidence type="ECO:0000256" key="3">
    <source>
        <dbReference type="ARBA" id="ARBA00022576"/>
    </source>
</evidence>
<evidence type="ECO:0000256" key="2">
    <source>
        <dbReference type="ARBA" id="ARBA00007626"/>
    </source>
</evidence>
<accession>A0AAP0NE70</accession>
<evidence type="ECO:0008006" key="11">
    <source>
        <dbReference type="Google" id="ProtNLM"/>
    </source>
</evidence>
<comment type="cofactor">
    <cofactor evidence="1">
        <name>pyridoxal 5'-phosphate</name>
        <dbReference type="ChEBI" id="CHEBI:597326"/>
    </cofactor>
</comment>
<dbReference type="InterPro" id="IPR011990">
    <property type="entry name" value="TPR-like_helical_dom_sf"/>
</dbReference>
<sequence length="518" mass="58136">MAEIQNFKYTLCLSCSLFVNILVAINLYVHGRWEHGWSKSAAAEAEAVAAISCSGHGRAFLDGLVVEGLPVCECNACFRGPDCSEILPGCVADADRWALIKDEAIYQKMLEYMSLSTYGVPRETQLRALKLLKVVLEGNGRNMFEFGYAKMKNRWERLSKTLSSSKPFAWLKCERREDKDCHAVLRAVNVTGRDGSLFGAESHYVRLSLVKSQDDFDLLLHRISMLMSEESAIKVKAPLVLWEKNDTMGGNASMLLDAAYNDKCYSKLSKMEEASIVFDEMISSGTKPNTITFNVLVDGFGKAGNMVLAVAMYEKMLFLGCLPDVVTFTSLIDGYCRAGQVDEGLKLWREMFVRKLSPNKYTFAILINALCKENRLHEACDFLRHLRGWNIVPQPFMYNPVIDGFCKAGNVDTANVIVAEMEEDRCNHDKMTYTILIIGHCMKGRMVEAISIFNKMLVTGCAPDEITVNSLISRLLKAGMPKEAFWIKQITWENLNMDFSSLKRTIPVNVNTDIPVAI</sequence>
<reference evidence="9 10" key="1">
    <citation type="journal article" date="2024" name="Plant J.">
        <title>Genome sequences and population genomics reveal climatic adaptation and genomic divergence between two closely related sweetgum species.</title>
        <authorList>
            <person name="Xu W.Q."/>
            <person name="Ren C.Q."/>
            <person name="Zhang X.Y."/>
            <person name="Comes H.P."/>
            <person name="Liu X.H."/>
            <person name="Li Y.G."/>
            <person name="Kettle C.J."/>
            <person name="Jalonen R."/>
            <person name="Gaisberger H."/>
            <person name="Ma Y.Z."/>
            <person name="Qiu Y.X."/>
        </authorList>
    </citation>
    <scope>NUCLEOTIDE SEQUENCE [LARGE SCALE GENOMIC DNA]</scope>
    <source>
        <strain evidence="9">Hangzhou</strain>
    </source>
</reference>
<evidence type="ECO:0000259" key="8">
    <source>
        <dbReference type="Pfam" id="PF04864"/>
    </source>
</evidence>
<dbReference type="SUPFAM" id="SSF53383">
    <property type="entry name" value="PLP-dependent transferases"/>
    <property type="match status" value="1"/>
</dbReference>
<dbReference type="NCBIfam" id="TIGR00756">
    <property type="entry name" value="PPR"/>
    <property type="match status" value="5"/>
</dbReference>